<evidence type="ECO:0000256" key="1">
    <source>
        <dbReference type="SAM" id="MobiDB-lite"/>
    </source>
</evidence>
<comment type="caution">
    <text evidence="2">The sequence shown here is derived from an EMBL/GenBank/DDBJ whole genome shotgun (WGS) entry which is preliminary data.</text>
</comment>
<protein>
    <submittedName>
        <fullName evidence="2">Uncharacterized protein</fullName>
    </submittedName>
</protein>
<dbReference type="RefSeq" id="WP_188583403.1">
    <property type="nucleotide sequence ID" value="NZ_BMCT01000009.1"/>
</dbReference>
<evidence type="ECO:0000313" key="2">
    <source>
        <dbReference type="EMBL" id="GGF82231.1"/>
    </source>
</evidence>
<keyword evidence="3" id="KW-1185">Reference proteome</keyword>
<dbReference type="AlphaFoldDB" id="A0A917CCP4"/>
<gene>
    <name evidence="2" type="ORF">GCM10007301_47900</name>
</gene>
<reference evidence="2" key="1">
    <citation type="journal article" date="2014" name="Int. J. Syst. Evol. Microbiol.">
        <title>Complete genome sequence of Corynebacterium casei LMG S-19264T (=DSM 44701T), isolated from a smear-ripened cheese.</title>
        <authorList>
            <consortium name="US DOE Joint Genome Institute (JGI-PGF)"/>
            <person name="Walter F."/>
            <person name="Albersmeier A."/>
            <person name="Kalinowski J."/>
            <person name="Ruckert C."/>
        </authorList>
    </citation>
    <scope>NUCLEOTIDE SEQUENCE</scope>
    <source>
        <strain evidence="2">CCM 7897</strain>
    </source>
</reference>
<evidence type="ECO:0000313" key="3">
    <source>
        <dbReference type="Proteomes" id="UP000606044"/>
    </source>
</evidence>
<organism evidence="2 3">
    <name type="scientific">Azorhizobium oxalatiphilum</name>
    <dbReference type="NCBI Taxonomy" id="980631"/>
    <lineage>
        <taxon>Bacteria</taxon>
        <taxon>Pseudomonadati</taxon>
        <taxon>Pseudomonadota</taxon>
        <taxon>Alphaproteobacteria</taxon>
        <taxon>Hyphomicrobiales</taxon>
        <taxon>Xanthobacteraceae</taxon>
        <taxon>Azorhizobium</taxon>
    </lineage>
</organism>
<name>A0A917CCP4_9HYPH</name>
<dbReference type="Proteomes" id="UP000606044">
    <property type="component" value="Unassembled WGS sequence"/>
</dbReference>
<proteinExistence type="predicted"/>
<dbReference type="EMBL" id="BMCT01000009">
    <property type="protein sequence ID" value="GGF82231.1"/>
    <property type="molecule type" value="Genomic_DNA"/>
</dbReference>
<accession>A0A917CCP4</accession>
<feature type="region of interest" description="Disordered" evidence="1">
    <location>
        <begin position="69"/>
        <end position="89"/>
    </location>
</feature>
<reference evidence="2" key="2">
    <citation type="submission" date="2020-09" db="EMBL/GenBank/DDBJ databases">
        <authorList>
            <person name="Sun Q."/>
            <person name="Sedlacek I."/>
        </authorList>
    </citation>
    <scope>NUCLEOTIDE SEQUENCE</scope>
    <source>
        <strain evidence="2">CCM 7897</strain>
    </source>
</reference>
<sequence>MAARTRKIRHDDETRAKIQASQLVNRLTDHVLGKVDMTSTQVTAALGLLKKALPDLAAVELSGETTIHHDVSDRPMTEEEWGALYGTPH</sequence>